<dbReference type="Pfam" id="PF07963">
    <property type="entry name" value="N_methyl"/>
    <property type="match status" value="1"/>
</dbReference>
<keyword evidence="1" id="KW-1133">Transmembrane helix</keyword>
<protein>
    <recommendedName>
        <fullName evidence="4">Prepilin-type N-terminal cleavage/methylation domain-containing protein</fullName>
    </recommendedName>
</protein>
<evidence type="ECO:0008006" key="4">
    <source>
        <dbReference type="Google" id="ProtNLM"/>
    </source>
</evidence>
<dbReference type="Proteomes" id="UP000230833">
    <property type="component" value="Unassembled WGS sequence"/>
</dbReference>
<keyword evidence="1" id="KW-0472">Membrane</keyword>
<accession>A0A2H0RJ85</accession>
<evidence type="ECO:0000313" key="2">
    <source>
        <dbReference type="EMBL" id="PIR46621.1"/>
    </source>
</evidence>
<dbReference type="EMBL" id="PCYL01000034">
    <property type="protein sequence ID" value="PIR46621.1"/>
    <property type="molecule type" value="Genomic_DNA"/>
</dbReference>
<proteinExistence type="predicted"/>
<gene>
    <name evidence="2" type="ORF">COV07_03335</name>
</gene>
<comment type="caution">
    <text evidence="2">The sequence shown here is derived from an EMBL/GenBank/DDBJ whole genome shotgun (WGS) entry which is preliminary data.</text>
</comment>
<dbReference type="AlphaFoldDB" id="A0A2H0RJ85"/>
<name>A0A2H0RJ85_9BACT</name>
<keyword evidence="1" id="KW-0812">Transmembrane</keyword>
<dbReference type="InterPro" id="IPR012902">
    <property type="entry name" value="N_methyl_site"/>
</dbReference>
<feature type="transmembrane region" description="Helical" evidence="1">
    <location>
        <begin position="31"/>
        <end position="52"/>
    </location>
</feature>
<evidence type="ECO:0000256" key="1">
    <source>
        <dbReference type="SAM" id="Phobius"/>
    </source>
</evidence>
<organism evidence="2 3">
    <name type="scientific">Candidatus Vogelbacteria bacterium CG10_big_fil_rev_8_21_14_0_10_45_14</name>
    <dbReference type="NCBI Taxonomy" id="1975042"/>
    <lineage>
        <taxon>Bacteria</taxon>
        <taxon>Candidatus Vogeliibacteriota</taxon>
    </lineage>
</organism>
<sequence length="247" mass="26632">MKNEEYKNQPQKLPATSYQLQACPGFSLVEILVAITLFSVIMISGVGALISINDANRNTQAMRAAIDNVNFALDNMARRLRTGSNFHCMSLNESDYPQSEISGVAPDPKDCESGEKAIAFSAAEFLGSAISLSSSDTISQSGELSGGVIIYRLGAPNPANDNKRAIEVNTREQGGAFSNEYRPVTAPEVDIEDMSFVVIGAEDSQTQPFVLITLVGSVETGTRRVGDTIKKTTFRIQTTVSQRLLAN</sequence>
<reference evidence="2 3" key="1">
    <citation type="submission" date="2017-09" db="EMBL/GenBank/DDBJ databases">
        <title>Depth-based differentiation of microbial function through sediment-hosted aquifers and enrichment of novel symbionts in the deep terrestrial subsurface.</title>
        <authorList>
            <person name="Probst A.J."/>
            <person name="Ladd B."/>
            <person name="Jarett J.K."/>
            <person name="Geller-Mcgrath D.E."/>
            <person name="Sieber C.M."/>
            <person name="Emerson J.B."/>
            <person name="Anantharaman K."/>
            <person name="Thomas B.C."/>
            <person name="Malmstrom R."/>
            <person name="Stieglmeier M."/>
            <person name="Klingl A."/>
            <person name="Woyke T."/>
            <person name="Ryan C.M."/>
            <person name="Banfield J.F."/>
        </authorList>
    </citation>
    <scope>NUCLEOTIDE SEQUENCE [LARGE SCALE GENOMIC DNA]</scope>
    <source>
        <strain evidence="2">CG10_big_fil_rev_8_21_14_0_10_45_14</strain>
    </source>
</reference>
<evidence type="ECO:0000313" key="3">
    <source>
        <dbReference type="Proteomes" id="UP000230833"/>
    </source>
</evidence>